<dbReference type="PRINTS" id="PR00081">
    <property type="entry name" value="GDHRDH"/>
</dbReference>
<dbReference type="EMBL" id="LSBJ02000003">
    <property type="protein sequence ID" value="OAQ68030.1"/>
    <property type="molecule type" value="Genomic_DNA"/>
</dbReference>
<keyword evidence="6" id="KW-1185">Reference proteome</keyword>
<reference evidence="5 6" key="1">
    <citation type="journal article" date="2016" name="PLoS Pathog.">
        <title>Biosynthesis of antibiotic leucinostatins in bio-control fungus Purpureocillium lilacinum and their inhibition on phytophthora revealed by genome mining.</title>
        <authorList>
            <person name="Wang G."/>
            <person name="Liu Z."/>
            <person name="Lin R."/>
            <person name="Li E."/>
            <person name="Mao Z."/>
            <person name="Ling J."/>
            <person name="Yang Y."/>
            <person name="Yin W.B."/>
            <person name="Xie B."/>
        </authorList>
    </citation>
    <scope>NUCLEOTIDE SEQUENCE [LARGE SCALE GENOMIC DNA]</scope>
    <source>
        <strain evidence="5">170</strain>
    </source>
</reference>
<protein>
    <submittedName>
        <fullName evidence="5">Short-chain dehydrogenase</fullName>
    </submittedName>
</protein>
<dbReference type="InterPro" id="IPR036291">
    <property type="entry name" value="NAD(P)-bd_dom_sf"/>
</dbReference>
<comment type="similarity">
    <text evidence="1">Belongs to the short-chain dehydrogenases/reductases (SDR) family.</text>
</comment>
<dbReference type="GO" id="GO:0016491">
    <property type="term" value="F:oxidoreductase activity"/>
    <property type="evidence" value="ECO:0007669"/>
    <property type="project" value="UniProtKB-KW"/>
</dbReference>
<evidence type="ECO:0000313" key="5">
    <source>
        <dbReference type="EMBL" id="OAQ68030.1"/>
    </source>
</evidence>
<proteinExistence type="inferred from homology"/>
<dbReference type="PANTHER" id="PTHR24320">
    <property type="entry name" value="RETINOL DEHYDROGENASE"/>
    <property type="match status" value="1"/>
</dbReference>
<evidence type="ECO:0000256" key="4">
    <source>
        <dbReference type="SAM" id="MobiDB-lite"/>
    </source>
</evidence>
<accession>A0A179FS53</accession>
<name>A0A179FS53_METCM</name>
<evidence type="ECO:0000256" key="2">
    <source>
        <dbReference type="ARBA" id="ARBA00022857"/>
    </source>
</evidence>
<dbReference type="STRING" id="1380566.A0A179FS53"/>
<keyword evidence="3" id="KW-0560">Oxidoreductase</keyword>
<dbReference type="Gene3D" id="3.40.50.720">
    <property type="entry name" value="NAD(P)-binding Rossmann-like Domain"/>
    <property type="match status" value="1"/>
</dbReference>
<evidence type="ECO:0000256" key="1">
    <source>
        <dbReference type="ARBA" id="ARBA00006484"/>
    </source>
</evidence>
<organism evidence="5 6">
    <name type="scientific">Pochonia chlamydosporia 170</name>
    <dbReference type="NCBI Taxonomy" id="1380566"/>
    <lineage>
        <taxon>Eukaryota</taxon>
        <taxon>Fungi</taxon>
        <taxon>Dikarya</taxon>
        <taxon>Ascomycota</taxon>
        <taxon>Pezizomycotina</taxon>
        <taxon>Sordariomycetes</taxon>
        <taxon>Hypocreomycetidae</taxon>
        <taxon>Hypocreales</taxon>
        <taxon>Clavicipitaceae</taxon>
        <taxon>Pochonia</taxon>
    </lineage>
</organism>
<dbReference type="AlphaFoldDB" id="A0A179FS53"/>
<comment type="caution">
    <text evidence="5">The sequence shown here is derived from an EMBL/GenBank/DDBJ whole genome shotgun (WGS) entry which is preliminary data.</text>
</comment>
<dbReference type="RefSeq" id="XP_018144880.1">
    <property type="nucleotide sequence ID" value="XM_018283711.1"/>
</dbReference>
<gene>
    <name evidence="5" type="ORF">VFPPC_04341</name>
</gene>
<keyword evidence="2" id="KW-0521">NADP</keyword>
<evidence type="ECO:0000256" key="3">
    <source>
        <dbReference type="ARBA" id="ARBA00023002"/>
    </source>
</evidence>
<dbReference type="KEGG" id="pchm:VFPPC_04341"/>
<dbReference type="PANTHER" id="PTHR24320:SF236">
    <property type="entry name" value="SHORT-CHAIN DEHYDROGENASE-RELATED"/>
    <property type="match status" value="1"/>
</dbReference>
<sequence length="314" mass="34781">MGQSLSSIRPPKPRLTEENLPDQTGKVFLITGASGGVGKELASMVYKHNAKVYIAARSEDKSTAAIASIKQQYPKSKGQLIFLHLDLGDLTTIPKSAEQFLRQESRLDVLWLNAGVMVPPAGSKTTQGYELQLGTNNIGHFLFTKLLHPILKSTAASAPRNSVRVIWVSSSAIDVAPSGVIDFTNMDYKRDERAWTKYGRSKAGNVLHAVEFARRTESEGIVSVSLNPGNLATDLQRSMPGWQAYVWAKLLAYPAKFGAYTELFAGLHPDVKLETSGMFIAPWGRIVKARKDLFDPALGRRYWEWTEEQVKPYV</sequence>
<evidence type="ECO:0000313" key="6">
    <source>
        <dbReference type="Proteomes" id="UP000078397"/>
    </source>
</evidence>
<dbReference type="Pfam" id="PF00106">
    <property type="entry name" value="adh_short"/>
    <property type="match status" value="1"/>
</dbReference>
<dbReference type="GeneID" id="28847705"/>
<dbReference type="Proteomes" id="UP000078397">
    <property type="component" value="Unassembled WGS sequence"/>
</dbReference>
<dbReference type="OrthoDB" id="191139at2759"/>
<dbReference type="SUPFAM" id="SSF51735">
    <property type="entry name" value="NAD(P)-binding Rossmann-fold domains"/>
    <property type="match status" value="1"/>
</dbReference>
<dbReference type="InterPro" id="IPR002347">
    <property type="entry name" value="SDR_fam"/>
</dbReference>
<feature type="region of interest" description="Disordered" evidence="4">
    <location>
        <begin position="1"/>
        <end position="20"/>
    </location>
</feature>